<protein>
    <submittedName>
        <fullName evidence="6">DNRLRE domain-containing protein</fullName>
    </submittedName>
</protein>
<sequence>MRTRSIGTALLSALLIAGIAVTPAAAATVTDVAPTSWAYIDSAAPKASFVDHPGNAPVGARTYANGSTHISKSYVTFDLSTLRGSDFTFAVLSTAETGVTDCAQPRATEVWLTEPVRKPTWNNQPAELVKMGGPYIDDRCPSPSLTWTVTEGVRNAVAAGRPNVSFAFRLPEAQQADVRFGREYSPKMKLTLSHNKLPGKATDFTINREPCAAKPTMVSRSVNLGATVKDGDHSNIGAEYALWPVDRPDQRVTFPETGRSVGDKVWADVGRLLTGDVTYAWQVRGKDDSGGLGPWSAVCKFTTDFTSPTKAPTVTSSDYFDSEEGTGGTGVPGIFIFDAGGDTDVVGFFYTDILGRPMNAAADRPGGKAVVRYTPDYSGANTLSVRGVDAAGNGSPFTDYRFWVFRNQPEVSCTPDTAYVYAPRQCTFKPRGDTLVAGYAYRLNQETESTVSAGPDGSATVTVYPDNPDHQFWIHVRAKLSTGYLTSSSEAGLDIDPGRPIIERRTERPIFGQPVDFTLRAVLPGSETFTYSWADGEWTTVPVGPDGTAALRLNAPASGWNMLYVRSVTAQGQQSGLQYMNVDVASNKPRIFSAEYPEYVSSGGVGIPGTFTFTSLFPGVTAYTYSFDSAPPVTVPADVDGKASITFTPTKPDWTHLTVTSPLPGGGTSETATYAISVRYLAPQATCDDQGYVKPGQVVRCTLNPVQANVATFGWALENGPENTVPPGPDGTAAIEFTVPADQPSNAYLVLRLWSVNTAGLRTEVAERNFYVPSAT</sequence>
<keyword evidence="3 4" id="KW-0732">Signal</keyword>
<comment type="caution">
    <text evidence="6">The sequence shown here is derived from an EMBL/GenBank/DDBJ whole genome shotgun (WGS) entry which is preliminary data.</text>
</comment>
<evidence type="ECO:0000256" key="4">
    <source>
        <dbReference type="SAM" id="SignalP"/>
    </source>
</evidence>
<dbReference type="EMBL" id="JAJVCN010000001">
    <property type="protein sequence ID" value="MCE7004294.1"/>
    <property type="molecule type" value="Genomic_DNA"/>
</dbReference>
<keyword evidence="7" id="KW-1185">Reference proteome</keyword>
<accession>A0ABS8Z8T1</accession>
<dbReference type="InterPro" id="IPR055372">
    <property type="entry name" value="CBM96"/>
</dbReference>
<evidence type="ECO:0000313" key="7">
    <source>
        <dbReference type="Proteomes" id="UP001521150"/>
    </source>
</evidence>
<dbReference type="Pfam" id="PF24517">
    <property type="entry name" value="CBM96"/>
    <property type="match status" value="1"/>
</dbReference>
<feature type="signal peptide" evidence="4">
    <location>
        <begin position="1"/>
        <end position="26"/>
    </location>
</feature>
<name>A0ABS8Z8T1_9PSEU</name>
<proteinExistence type="predicted"/>
<gene>
    <name evidence="6" type="ORF">LWC34_15830</name>
</gene>
<dbReference type="RefSeq" id="WP_233725821.1">
    <property type="nucleotide sequence ID" value="NZ_JAJVCN010000001.1"/>
</dbReference>
<feature type="domain" description="Carbohydrate-binding module family 96" evidence="5">
    <location>
        <begin position="68"/>
        <end position="181"/>
    </location>
</feature>
<feature type="chain" id="PRO_5045404703" evidence="4">
    <location>
        <begin position="27"/>
        <end position="776"/>
    </location>
</feature>
<evidence type="ECO:0000259" key="5">
    <source>
        <dbReference type="Pfam" id="PF24517"/>
    </source>
</evidence>
<evidence type="ECO:0000256" key="2">
    <source>
        <dbReference type="ARBA" id="ARBA00022525"/>
    </source>
</evidence>
<dbReference type="InterPro" id="IPR013783">
    <property type="entry name" value="Ig-like_fold"/>
</dbReference>
<evidence type="ECO:0000313" key="6">
    <source>
        <dbReference type="EMBL" id="MCE7004294.1"/>
    </source>
</evidence>
<keyword evidence="2" id="KW-0964">Secreted</keyword>
<evidence type="ECO:0000256" key="3">
    <source>
        <dbReference type="ARBA" id="ARBA00022729"/>
    </source>
</evidence>
<dbReference type="Gene3D" id="2.60.40.10">
    <property type="entry name" value="Immunoglobulins"/>
    <property type="match status" value="1"/>
</dbReference>
<organism evidence="6 7">
    <name type="scientific">Kibdelosporangium philippinense</name>
    <dbReference type="NCBI Taxonomy" id="211113"/>
    <lineage>
        <taxon>Bacteria</taxon>
        <taxon>Bacillati</taxon>
        <taxon>Actinomycetota</taxon>
        <taxon>Actinomycetes</taxon>
        <taxon>Pseudonocardiales</taxon>
        <taxon>Pseudonocardiaceae</taxon>
        <taxon>Kibdelosporangium</taxon>
    </lineage>
</organism>
<dbReference type="Proteomes" id="UP001521150">
    <property type="component" value="Unassembled WGS sequence"/>
</dbReference>
<evidence type="ECO:0000256" key="1">
    <source>
        <dbReference type="ARBA" id="ARBA00004613"/>
    </source>
</evidence>
<dbReference type="NCBIfam" id="NF033679">
    <property type="entry name" value="DNRLRE_dom"/>
    <property type="match status" value="1"/>
</dbReference>
<comment type="subcellular location">
    <subcellularLocation>
        <location evidence="1">Secreted</location>
    </subcellularLocation>
</comment>
<reference evidence="6 7" key="1">
    <citation type="submission" date="2021-12" db="EMBL/GenBank/DDBJ databases">
        <title>Genome sequence of Kibdelosporangium philippinense ATCC 49844.</title>
        <authorList>
            <person name="Fedorov E.A."/>
            <person name="Omeragic M."/>
            <person name="Shalygina K.F."/>
            <person name="Maclea K.S."/>
        </authorList>
    </citation>
    <scope>NUCLEOTIDE SEQUENCE [LARGE SCALE GENOMIC DNA]</scope>
    <source>
        <strain evidence="6 7">ATCC 49844</strain>
    </source>
</reference>